<dbReference type="PATRIC" id="fig|220754.4.peg.1747"/>
<dbReference type="PIRSF" id="PIRSF037260">
    <property type="entry name" value="UPF0223"/>
    <property type="match status" value="1"/>
</dbReference>
<dbReference type="AlphaFoldDB" id="A0A0C2VT10"/>
<name>A0A0C2VT10_9BACL</name>
<sequence>MELQYPLSIDWTTEEIIDVMKFYELVEKTHISHVNKSDFMAAYRRFKEIVPSKSEEKSIDKEFKESSGYSIYQAVKKAKNTDDGGNISI</sequence>
<organism evidence="1 2">
    <name type="scientific">Jeotgalibacillus campisalis</name>
    <dbReference type="NCBI Taxonomy" id="220754"/>
    <lineage>
        <taxon>Bacteria</taxon>
        <taxon>Bacillati</taxon>
        <taxon>Bacillota</taxon>
        <taxon>Bacilli</taxon>
        <taxon>Bacillales</taxon>
        <taxon>Caryophanaceae</taxon>
        <taxon>Jeotgalibacillus</taxon>
    </lineage>
</organism>
<dbReference type="SUPFAM" id="SSF158504">
    <property type="entry name" value="BH2638-like"/>
    <property type="match status" value="1"/>
</dbReference>
<protein>
    <submittedName>
        <fullName evidence="1">Uncharacterized protein</fullName>
    </submittedName>
</protein>
<dbReference type="NCBIfam" id="NF003353">
    <property type="entry name" value="PRK04387.1"/>
    <property type="match status" value="1"/>
</dbReference>
<dbReference type="EMBL" id="JXRR01000014">
    <property type="protein sequence ID" value="KIL47561.1"/>
    <property type="molecule type" value="Genomic_DNA"/>
</dbReference>
<proteinExistence type="predicted"/>
<dbReference type="Pfam" id="PF05256">
    <property type="entry name" value="UPF0223"/>
    <property type="match status" value="1"/>
</dbReference>
<evidence type="ECO:0000313" key="1">
    <source>
        <dbReference type="EMBL" id="KIL47561.1"/>
    </source>
</evidence>
<evidence type="ECO:0000313" key="2">
    <source>
        <dbReference type="Proteomes" id="UP000031972"/>
    </source>
</evidence>
<dbReference type="OrthoDB" id="1649074at2"/>
<comment type="caution">
    <text evidence="1">The sequence shown here is derived from an EMBL/GenBank/DDBJ whole genome shotgun (WGS) entry which is preliminary data.</text>
</comment>
<dbReference type="InterPro" id="IPR023324">
    <property type="entry name" value="BH2638-like_sf"/>
</dbReference>
<dbReference type="Proteomes" id="UP000031972">
    <property type="component" value="Unassembled WGS sequence"/>
</dbReference>
<accession>A0A0C2VT10</accession>
<keyword evidence="2" id="KW-1185">Reference proteome</keyword>
<dbReference type="RefSeq" id="WP_041057185.1">
    <property type="nucleotide sequence ID" value="NZ_JXRR01000014.1"/>
</dbReference>
<reference evidence="1 2" key="1">
    <citation type="submission" date="2015-01" db="EMBL/GenBank/DDBJ databases">
        <title>Jeotgalibacillus campisalis genome sequencing.</title>
        <authorList>
            <person name="Goh K.M."/>
            <person name="Chan K.-G."/>
            <person name="Yaakop A.S."/>
            <person name="Ee R."/>
            <person name="Gan H.M."/>
            <person name="Chan C.S."/>
        </authorList>
    </citation>
    <scope>NUCLEOTIDE SEQUENCE [LARGE SCALE GENOMIC DNA]</scope>
    <source>
        <strain evidence="1 2">SF-57</strain>
    </source>
</reference>
<dbReference type="InterPro" id="IPR007920">
    <property type="entry name" value="UPF0223"/>
</dbReference>
<dbReference type="Gene3D" id="1.10.220.80">
    <property type="entry name" value="BH2638-like"/>
    <property type="match status" value="1"/>
</dbReference>
<gene>
    <name evidence="1" type="ORF">KR50_17280</name>
</gene>